<keyword evidence="3" id="KW-0862">Zinc</keyword>
<dbReference type="GO" id="GO:0005634">
    <property type="term" value="C:nucleus"/>
    <property type="evidence" value="ECO:0007669"/>
    <property type="project" value="TreeGrafter"/>
</dbReference>
<dbReference type="InterPro" id="IPR024119">
    <property type="entry name" value="TF_DEAF-1"/>
</dbReference>
<comment type="caution">
    <text evidence="6">The sequence shown here is derived from an EMBL/GenBank/DDBJ whole genome shotgun (WGS) entry which is preliminary data.</text>
</comment>
<dbReference type="PANTHER" id="PTHR10237:SF15">
    <property type="entry name" value="LD37257P"/>
    <property type="match status" value="1"/>
</dbReference>
<organism evidence="6 7">
    <name type="scientific">Moniliophthora roreri</name>
    <name type="common">Frosty pod rot fungus</name>
    <name type="synonym">Monilia roreri</name>
    <dbReference type="NCBI Taxonomy" id="221103"/>
    <lineage>
        <taxon>Eukaryota</taxon>
        <taxon>Fungi</taxon>
        <taxon>Dikarya</taxon>
        <taxon>Basidiomycota</taxon>
        <taxon>Agaricomycotina</taxon>
        <taxon>Agaricomycetes</taxon>
        <taxon>Agaricomycetidae</taxon>
        <taxon>Agaricales</taxon>
        <taxon>Marasmiineae</taxon>
        <taxon>Marasmiaceae</taxon>
        <taxon>Moniliophthora</taxon>
    </lineage>
</organism>
<dbReference type="Gene3D" id="6.10.140.2220">
    <property type="match status" value="1"/>
</dbReference>
<dbReference type="GO" id="GO:0008270">
    <property type="term" value="F:zinc ion binding"/>
    <property type="evidence" value="ECO:0007669"/>
    <property type="project" value="UniProtKB-KW"/>
</dbReference>
<dbReference type="AlphaFoldDB" id="A0A0W0F7F1"/>
<dbReference type="Pfam" id="PF01753">
    <property type="entry name" value="zf-MYND"/>
    <property type="match status" value="1"/>
</dbReference>
<keyword evidence="2 4" id="KW-0863">Zinc-finger</keyword>
<evidence type="ECO:0000259" key="5">
    <source>
        <dbReference type="PROSITE" id="PS50865"/>
    </source>
</evidence>
<evidence type="ECO:0000256" key="4">
    <source>
        <dbReference type="PROSITE-ProRule" id="PRU00134"/>
    </source>
</evidence>
<protein>
    <recommendedName>
        <fullName evidence="5">MYND-type domain-containing protein</fullName>
    </recommendedName>
</protein>
<dbReference type="PROSITE" id="PS50865">
    <property type="entry name" value="ZF_MYND_2"/>
    <property type="match status" value="1"/>
</dbReference>
<gene>
    <name evidence="6" type="ORF">WG66_15187</name>
</gene>
<dbReference type="EMBL" id="LATX01002243">
    <property type="protein sequence ID" value="KTB32238.1"/>
    <property type="molecule type" value="Genomic_DNA"/>
</dbReference>
<reference evidence="6 7" key="1">
    <citation type="submission" date="2015-12" db="EMBL/GenBank/DDBJ databases">
        <title>Draft genome sequence of Moniliophthora roreri, the causal agent of frosty pod rot of cacao.</title>
        <authorList>
            <person name="Aime M.C."/>
            <person name="Diaz-Valderrama J.R."/>
            <person name="Kijpornyongpan T."/>
            <person name="Phillips-Mora W."/>
        </authorList>
    </citation>
    <scope>NUCLEOTIDE SEQUENCE [LARGE SCALE GENOMIC DNA]</scope>
    <source>
        <strain evidence="6 7">MCA 2952</strain>
    </source>
</reference>
<dbReference type="InterPro" id="IPR002893">
    <property type="entry name" value="Znf_MYND"/>
</dbReference>
<dbReference type="PANTHER" id="PTHR10237">
    <property type="entry name" value="DEFORMED EPIDERMAL AUTOREGULATORY FACTOR 1 HOMOLOG SUPPRESSIN"/>
    <property type="match status" value="1"/>
</dbReference>
<dbReference type="SUPFAM" id="SSF144232">
    <property type="entry name" value="HIT/MYND zinc finger-like"/>
    <property type="match status" value="1"/>
</dbReference>
<accession>A0A0W0F7F1</accession>
<dbReference type="eggNOG" id="ENOG502S2D3">
    <property type="taxonomic scope" value="Eukaryota"/>
</dbReference>
<sequence length="672" mass="75373">MDTFEKRLKDLEKTFLNLQTKDEKVSALSAFLANEDKASGLPSIQYLSGCPNDSPSIPGLLNSRAKQDEAIQTFMKNHDLFDFDTSTSLIKDTKVSPTIQRLSCAFHDTQAGTFCSRTGTLSCAGCRLVRYCSKECQKQHWKRHKRDCKNVMNNKSWKPQWEVQRRKPSFIDGGPITYPQAPMSGQETFGGGVILWGNMPAINLFGAPGSPAIASETRNLSLAFAGKCFFAPNTVNSLPKDYSGQLAILLNDRNPLVTSRNALILTFLGIMDNMDEAAEYVLHLWYSIFLPMKHAFHAQIALGRHEVLKQGFRGQNVPLTQSSTLSTSFSLATIECIIANMSFNRVNPWTANNALNAVMNGPERIDYRERFYAGLKPSHRVAMEQWRRFGLLLPFSAANADFNIANPSLITPGGQLWMNDCASPLEGWEVPDVLRSGQSHGTTEEDIMGCLFFHVKDQLVEFAKRLRKFHMSITMYDQDAATLPESLPSSLRLFDRIEVSNVMDKQYLGIDKVLATWGPLLNRNRAGSAIISSFINWASNYPKARAANDDSLAAVYSRKLLKLKPNFLNPMDTMSEIITARHVAVLSGLELIYDNSVAFKKYLVHEGAEVAARKVGLRMRVKNEIVPPRWGVKIGSEWTATPPISTDEDWYNKVHLSGLNYSERLVEWVVQH</sequence>
<evidence type="ECO:0000256" key="3">
    <source>
        <dbReference type="ARBA" id="ARBA00022833"/>
    </source>
</evidence>
<evidence type="ECO:0000256" key="2">
    <source>
        <dbReference type="ARBA" id="ARBA00022771"/>
    </source>
</evidence>
<keyword evidence="1" id="KW-0479">Metal-binding</keyword>
<evidence type="ECO:0000256" key="1">
    <source>
        <dbReference type="ARBA" id="ARBA00022723"/>
    </source>
</evidence>
<evidence type="ECO:0000313" key="7">
    <source>
        <dbReference type="Proteomes" id="UP000054988"/>
    </source>
</evidence>
<dbReference type="Proteomes" id="UP000054988">
    <property type="component" value="Unassembled WGS sequence"/>
</dbReference>
<feature type="domain" description="MYND-type" evidence="5">
    <location>
        <begin position="112"/>
        <end position="148"/>
    </location>
</feature>
<dbReference type="Pfam" id="PF14737">
    <property type="entry name" value="DUF4470"/>
    <property type="match status" value="1"/>
</dbReference>
<proteinExistence type="predicted"/>
<dbReference type="GO" id="GO:0000981">
    <property type="term" value="F:DNA-binding transcription factor activity, RNA polymerase II-specific"/>
    <property type="evidence" value="ECO:0007669"/>
    <property type="project" value="TreeGrafter"/>
</dbReference>
<name>A0A0W0F7F1_MONRR</name>
<dbReference type="InterPro" id="IPR027974">
    <property type="entry name" value="DUF4470"/>
</dbReference>
<evidence type="ECO:0000313" key="6">
    <source>
        <dbReference type="EMBL" id="KTB32238.1"/>
    </source>
</evidence>